<dbReference type="EMBL" id="QRDY01000022">
    <property type="protein sequence ID" value="RED54708.1"/>
    <property type="molecule type" value="Genomic_DNA"/>
</dbReference>
<keyword evidence="9" id="KW-1185">Reference proteome</keyword>
<feature type="transmembrane region" description="Helical" evidence="6">
    <location>
        <begin position="397"/>
        <end position="417"/>
    </location>
</feature>
<evidence type="ECO:0000256" key="6">
    <source>
        <dbReference type="SAM" id="Phobius"/>
    </source>
</evidence>
<reference evidence="8 9" key="1">
    <citation type="submission" date="2018-07" db="EMBL/GenBank/DDBJ databases">
        <title>Genomic Encyclopedia of Type Strains, Phase III (KMG-III): the genomes of soil and plant-associated and newly described type strains.</title>
        <authorList>
            <person name="Whitman W."/>
        </authorList>
    </citation>
    <scope>NUCLEOTIDE SEQUENCE [LARGE SCALE GENOMIC DNA]</scope>
    <source>
        <strain evidence="8 9">CECT 8236</strain>
    </source>
</reference>
<dbReference type="InterPro" id="IPR036259">
    <property type="entry name" value="MFS_trans_sf"/>
</dbReference>
<name>A0A3D9HYW0_9BACL</name>
<dbReference type="Proteomes" id="UP000256869">
    <property type="component" value="Unassembled WGS sequence"/>
</dbReference>
<feature type="transmembrane region" description="Helical" evidence="6">
    <location>
        <begin position="112"/>
        <end position="135"/>
    </location>
</feature>
<dbReference type="GO" id="GO:0022857">
    <property type="term" value="F:transmembrane transporter activity"/>
    <property type="evidence" value="ECO:0007669"/>
    <property type="project" value="InterPro"/>
</dbReference>
<dbReference type="PRINTS" id="PR01036">
    <property type="entry name" value="TCRTETB"/>
</dbReference>
<feature type="transmembrane region" description="Helical" evidence="6">
    <location>
        <begin position="355"/>
        <end position="376"/>
    </location>
</feature>
<feature type="transmembrane region" description="Helical" evidence="6">
    <location>
        <begin position="208"/>
        <end position="224"/>
    </location>
</feature>
<dbReference type="GO" id="GO:0005886">
    <property type="term" value="C:plasma membrane"/>
    <property type="evidence" value="ECO:0007669"/>
    <property type="project" value="UniProtKB-SubCell"/>
</dbReference>
<feature type="transmembrane region" description="Helical" evidence="6">
    <location>
        <begin position="429"/>
        <end position="448"/>
    </location>
</feature>
<keyword evidence="5 6" id="KW-0472">Membrane</keyword>
<dbReference type="RefSeq" id="WP_245987931.1">
    <property type="nucleotide sequence ID" value="NZ_QRDY01000022.1"/>
</dbReference>
<dbReference type="SUPFAM" id="SSF103473">
    <property type="entry name" value="MFS general substrate transporter"/>
    <property type="match status" value="1"/>
</dbReference>
<evidence type="ECO:0000256" key="1">
    <source>
        <dbReference type="ARBA" id="ARBA00004651"/>
    </source>
</evidence>
<evidence type="ECO:0000256" key="5">
    <source>
        <dbReference type="ARBA" id="ARBA00023136"/>
    </source>
</evidence>
<evidence type="ECO:0000313" key="8">
    <source>
        <dbReference type="EMBL" id="RED54708.1"/>
    </source>
</evidence>
<feature type="transmembrane region" description="Helical" evidence="6">
    <location>
        <begin position="21"/>
        <end position="40"/>
    </location>
</feature>
<keyword evidence="4 6" id="KW-1133">Transmembrane helix</keyword>
<dbReference type="PROSITE" id="PS50850">
    <property type="entry name" value="MFS"/>
    <property type="match status" value="1"/>
</dbReference>
<evidence type="ECO:0000313" key="9">
    <source>
        <dbReference type="Proteomes" id="UP000256869"/>
    </source>
</evidence>
<feature type="domain" description="Major facilitator superfamily (MFS) profile" evidence="7">
    <location>
        <begin position="23"/>
        <end position="452"/>
    </location>
</feature>
<organism evidence="8 9">
    <name type="scientific">Cohnella lupini</name>
    <dbReference type="NCBI Taxonomy" id="1294267"/>
    <lineage>
        <taxon>Bacteria</taxon>
        <taxon>Bacillati</taxon>
        <taxon>Bacillota</taxon>
        <taxon>Bacilli</taxon>
        <taxon>Bacillales</taxon>
        <taxon>Paenibacillaceae</taxon>
        <taxon>Cohnella</taxon>
    </lineage>
</organism>
<dbReference type="Gene3D" id="1.20.1250.20">
    <property type="entry name" value="MFS general substrate transporter like domains"/>
    <property type="match status" value="1"/>
</dbReference>
<evidence type="ECO:0000256" key="3">
    <source>
        <dbReference type="ARBA" id="ARBA00022692"/>
    </source>
</evidence>
<evidence type="ECO:0000256" key="2">
    <source>
        <dbReference type="ARBA" id="ARBA00022448"/>
    </source>
</evidence>
<accession>A0A3D9HYW0</accession>
<evidence type="ECO:0000256" key="4">
    <source>
        <dbReference type="ARBA" id="ARBA00022989"/>
    </source>
</evidence>
<dbReference type="Pfam" id="PF07690">
    <property type="entry name" value="MFS_1"/>
    <property type="match status" value="1"/>
</dbReference>
<feature type="transmembrane region" description="Helical" evidence="6">
    <location>
        <begin position="230"/>
        <end position="247"/>
    </location>
</feature>
<feature type="transmembrane region" description="Helical" evidence="6">
    <location>
        <begin position="268"/>
        <end position="290"/>
    </location>
</feature>
<dbReference type="PANTHER" id="PTHR42718:SF9">
    <property type="entry name" value="MAJOR FACILITATOR SUPERFAMILY MULTIDRUG TRANSPORTER MFSC"/>
    <property type="match status" value="1"/>
</dbReference>
<dbReference type="PANTHER" id="PTHR42718">
    <property type="entry name" value="MAJOR FACILITATOR SUPERFAMILY MULTIDRUG TRANSPORTER MFSC"/>
    <property type="match status" value="1"/>
</dbReference>
<dbReference type="InterPro" id="IPR020846">
    <property type="entry name" value="MFS_dom"/>
</dbReference>
<evidence type="ECO:0000259" key="7">
    <source>
        <dbReference type="PROSITE" id="PS50850"/>
    </source>
</evidence>
<feature type="transmembrane region" description="Helical" evidence="6">
    <location>
        <begin position="89"/>
        <end position="106"/>
    </location>
</feature>
<sequence>MSIPVRMNSTDGVEQPAMREGLVTLLLGISIVLVIMNTMMFNLALPDVSIAFDLSPSSTSWVVTGYSIVFAISSITYSRLSDFIPIRRLLIIGILSLSLAAIVGYFTDNFVLLLVVRLVQASGAGSIPALSLILVSRYVPVERRGKSMATVMSAASLGLGLGPVVGGAIVEYMGWHYLFIVTAITIVLVPFLASFIPKEKPKEGSFDAWGALFVGVGTTGLLLFLTNHSWLALAAGIVALVLFVARIRTAAEPFVLPALFRNRSYLTLSMVGIAAYLCSFATLFLLPQILVGQYGLTSIGAGLVIFPGSLLAMLVSRRVGRIIDTQGNGSLIRFVPFLVLISVVLFALFEGTSYVSILFIYILLSVGFTIISSSISNEISRILPAKQIGSGLGLFNLLQFFSGAFGVAITASALTWQKGLTLSHAYSNIYWGMAIVVILSILSAVSYLRSASRRVQSAS</sequence>
<feature type="transmembrane region" description="Helical" evidence="6">
    <location>
        <begin position="296"/>
        <end position="319"/>
    </location>
</feature>
<comment type="subcellular location">
    <subcellularLocation>
        <location evidence="1">Cell membrane</location>
        <topology evidence="1">Multi-pass membrane protein</topology>
    </subcellularLocation>
</comment>
<protein>
    <submittedName>
        <fullName evidence="8">DHA2 family metal-tetracycline-proton antiporter-like MFS transporter</fullName>
    </submittedName>
</protein>
<dbReference type="InterPro" id="IPR011701">
    <property type="entry name" value="MFS"/>
</dbReference>
<feature type="transmembrane region" description="Helical" evidence="6">
    <location>
        <begin position="60"/>
        <end position="77"/>
    </location>
</feature>
<feature type="transmembrane region" description="Helical" evidence="6">
    <location>
        <begin position="331"/>
        <end position="349"/>
    </location>
</feature>
<feature type="transmembrane region" description="Helical" evidence="6">
    <location>
        <begin position="147"/>
        <end position="169"/>
    </location>
</feature>
<keyword evidence="3 6" id="KW-0812">Transmembrane</keyword>
<dbReference type="AlphaFoldDB" id="A0A3D9HYW0"/>
<comment type="caution">
    <text evidence="8">The sequence shown here is derived from an EMBL/GenBank/DDBJ whole genome shotgun (WGS) entry which is preliminary data.</text>
</comment>
<feature type="transmembrane region" description="Helical" evidence="6">
    <location>
        <begin position="175"/>
        <end position="196"/>
    </location>
</feature>
<dbReference type="Gene3D" id="1.20.1720.10">
    <property type="entry name" value="Multidrug resistance protein D"/>
    <property type="match status" value="1"/>
</dbReference>
<keyword evidence="2" id="KW-0813">Transport</keyword>
<proteinExistence type="predicted"/>
<gene>
    <name evidence="8" type="ORF">DFP95_12233</name>
</gene>